<accession>A0ABT0L1M1</accession>
<dbReference type="EMBL" id="JAKILK010000004">
    <property type="protein sequence ID" value="MCL1117585.1"/>
    <property type="molecule type" value="Genomic_DNA"/>
</dbReference>
<dbReference type="SUPFAM" id="SSF48452">
    <property type="entry name" value="TPR-like"/>
    <property type="match status" value="1"/>
</dbReference>
<sequence>MKLCTDLIPRSTIIIILMCLTLSGCAFNSIFINYPSQIAPYKQQLNSPSPTVNLEEIVKEISSNDGLLYAQESGRIAQVNGQFDQSKTYYQQAISAYKAFDVQAKVSVSDMGAKASSLLLNDNAIPYRGPGYERIMLHQYQALNYLFANDAQGAMVEVRRSNELQASEQARYQKSQKSVQSMANGTINAEIDKLGKAAGTVTSSFLNAYSYYTTGLLYELLGEPNDAFIDYRKAAQISPDNPFLQQDLVRLAKQLAMPQYDEFKRRWGDATLAKAGQGQIVMLIERGFVPEKQSLTVPFTIDGNWQTISLATYQASGRQVAPTSIQGLGTVLEAAPIANIDALAINALKEDLPAALVRQALRVYAKAEMAQSVRSDSKRRNDQIDAGAIAMQIFNVVTEQADRRSWLTLPKQAQIARQYLDQGQYDISLGNAQNTKIEVKADKTTLIWIIDTGNRTRFYSIIL</sequence>
<keyword evidence="4" id="KW-1185">Reference proteome</keyword>
<reference evidence="3 4" key="1">
    <citation type="submission" date="2022-01" db="EMBL/GenBank/DDBJ databases">
        <title>Whole genome-based taxonomy of the Shewanellaceae.</title>
        <authorList>
            <person name="Martin-Rodriguez A.J."/>
        </authorList>
    </citation>
    <scope>NUCLEOTIDE SEQUENCE [LARGE SCALE GENOMIC DNA]</scope>
    <source>
        <strain evidence="3 4">JCM 17801</strain>
    </source>
</reference>
<evidence type="ECO:0000256" key="2">
    <source>
        <dbReference type="SAM" id="Phobius"/>
    </source>
</evidence>
<dbReference type="InterPro" id="IPR019734">
    <property type="entry name" value="TPR_rpt"/>
</dbReference>
<dbReference type="PROSITE" id="PS50005">
    <property type="entry name" value="TPR"/>
    <property type="match status" value="1"/>
</dbReference>
<name>A0ABT0L1M1_9GAMM</name>
<dbReference type="PROSITE" id="PS51257">
    <property type="entry name" value="PROKAR_LIPOPROTEIN"/>
    <property type="match status" value="1"/>
</dbReference>
<dbReference type="SMART" id="SM00028">
    <property type="entry name" value="TPR"/>
    <property type="match status" value="2"/>
</dbReference>
<gene>
    <name evidence="3" type="ORF">L2689_10060</name>
</gene>
<keyword evidence="2" id="KW-0472">Membrane</keyword>
<keyword evidence="2" id="KW-0812">Transmembrane</keyword>
<dbReference type="InterPro" id="IPR011990">
    <property type="entry name" value="TPR-like_helical_dom_sf"/>
</dbReference>
<evidence type="ECO:0008006" key="5">
    <source>
        <dbReference type="Google" id="ProtNLM"/>
    </source>
</evidence>
<feature type="repeat" description="TPR" evidence="1">
    <location>
        <begin position="208"/>
        <end position="241"/>
    </location>
</feature>
<comment type="caution">
    <text evidence="3">The sequence shown here is derived from an EMBL/GenBank/DDBJ whole genome shotgun (WGS) entry which is preliminary data.</text>
</comment>
<evidence type="ECO:0000313" key="4">
    <source>
        <dbReference type="Proteomes" id="UP001203212"/>
    </source>
</evidence>
<organism evidence="3 4">
    <name type="scientific">Shewanella aestuarii</name>
    <dbReference type="NCBI Taxonomy" id="1028752"/>
    <lineage>
        <taxon>Bacteria</taxon>
        <taxon>Pseudomonadati</taxon>
        <taxon>Pseudomonadota</taxon>
        <taxon>Gammaproteobacteria</taxon>
        <taxon>Alteromonadales</taxon>
        <taxon>Shewanellaceae</taxon>
        <taxon>Shewanella</taxon>
    </lineage>
</organism>
<dbReference type="Proteomes" id="UP001203212">
    <property type="component" value="Unassembled WGS sequence"/>
</dbReference>
<dbReference type="RefSeq" id="WP_188840788.1">
    <property type="nucleotide sequence ID" value="NZ_BMOT01000004.1"/>
</dbReference>
<keyword evidence="2" id="KW-1133">Transmembrane helix</keyword>
<protein>
    <recommendedName>
        <fullName evidence="5">Tetratricopeptide repeat protein</fullName>
    </recommendedName>
</protein>
<evidence type="ECO:0000313" key="3">
    <source>
        <dbReference type="EMBL" id="MCL1117585.1"/>
    </source>
</evidence>
<feature type="transmembrane region" description="Helical" evidence="2">
    <location>
        <begin position="12"/>
        <end position="34"/>
    </location>
</feature>
<dbReference type="Gene3D" id="1.25.40.10">
    <property type="entry name" value="Tetratricopeptide repeat domain"/>
    <property type="match status" value="1"/>
</dbReference>
<dbReference type="Pfam" id="PF13181">
    <property type="entry name" value="TPR_8"/>
    <property type="match status" value="1"/>
</dbReference>
<proteinExistence type="predicted"/>
<keyword evidence="1" id="KW-0802">TPR repeat</keyword>
<evidence type="ECO:0000256" key="1">
    <source>
        <dbReference type="PROSITE-ProRule" id="PRU00339"/>
    </source>
</evidence>